<feature type="lipid moiety-binding region" description="S-farnesyl cysteine" evidence="7">
    <location>
        <position position="1050"/>
    </location>
</feature>
<dbReference type="InterPro" id="IPR008928">
    <property type="entry name" value="6-hairpin_glycosidase_sf"/>
</dbReference>
<evidence type="ECO:0000256" key="1">
    <source>
        <dbReference type="ARBA" id="ARBA00004342"/>
    </source>
</evidence>
<dbReference type="UniPathway" id="UPA00163"/>
<comment type="pathway">
    <text evidence="2 8">Glycan biosynthesis; glycogen metabolism.</text>
</comment>
<evidence type="ECO:0000256" key="7">
    <source>
        <dbReference type="PIRSR" id="PIRSR608734-50"/>
    </source>
</evidence>
<evidence type="ECO:0000256" key="5">
    <source>
        <dbReference type="ARBA" id="ARBA00022860"/>
    </source>
</evidence>
<keyword evidence="8" id="KW-1003">Cell membrane</keyword>
<dbReference type="AlphaFoldDB" id="A0A8C4RC14"/>
<dbReference type="Ensembl" id="ENSEBUT00000027875.1">
    <property type="protein sequence ID" value="ENSEBUP00000027299.1"/>
    <property type="gene ID" value="ENSEBUG00000016723.1"/>
</dbReference>
<evidence type="ECO:0000313" key="11">
    <source>
        <dbReference type="Ensembl" id="ENSEBUP00000027299.1"/>
    </source>
</evidence>
<evidence type="ECO:0000256" key="2">
    <source>
        <dbReference type="ARBA" id="ARBA00005131"/>
    </source>
</evidence>
<proteinExistence type="inferred from homology"/>
<evidence type="ECO:0000259" key="9">
    <source>
        <dbReference type="Pfam" id="PF00723"/>
    </source>
</evidence>
<name>A0A8C4RC14_EPTBU</name>
<dbReference type="GO" id="GO:0005964">
    <property type="term" value="C:phosphorylase kinase complex"/>
    <property type="evidence" value="ECO:0007669"/>
    <property type="project" value="TreeGrafter"/>
</dbReference>
<keyword evidence="8" id="KW-0472">Membrane</keyword>
<comment type="subcellular location">
    <subcellularLocation>
        <location evidence="1 8">Cell membrane</location>
        <topology evidence="1 8">Lipid-anchor</topology>
        <orientation evidence="1 8">Cytoplasmic side</orientation>
    </subcellularLocation>
</comment>
<dbReference type="Pfam" id="PF19292">
    <property type="entry name" value="KPBB_C"/>
    <property type="match status" value="1"/>
</dbReference>
<evidence type="ECO:0000256" key="6">
    <source>
        <dbReference type="ARBA" id="ARBA00023277"/>
    </source>
</evidence>
<dbReference type="PANTHER" id="PTHR10749:SF7">
    <property type="entry name" value="PHOSPHORYLASE B KINASE REGULATORY SUBUNIT ALPHA-RELATED"/>
    <property type="match status" value="1"/>
</dbReference>
<comment type="similarity">
    <text evidence="3 8">Belongs to the phosphorylase b kinase regulatory chain family.</text>
</comment>
<comment type="PTM">
    <text evidence="7">Although the final Cys may be farnesylated, the terminal tripeptide is probably not removed, and the C-terminus is not methylated.</text>
</comment>
<dbReference type="InterPro" id="IPR011613">
    <property type="entry name" value="GH15-like"/>
</dbReference>
<evidence type="ECO:0000256" key="4">
    <source>
        <dbReference type="ARBA" id="ARBA00022600"/>
    </source>
</evidence>
<protein>
    <recommendedName>
        <fullName evidence="8">Phosphorylase b kinase regulatory subunit</fullName>
    </recommendedName>
</protein>
<evidence type="ECO:0000259" key="10">
    <source>
        <dbReference type="Pfam" id="PF19292"/>
    </source>
</evidence>
<dbReference type="SUPFAM" id="SSF48208">
    <property type="entry name" value="Six-hairpin glycosidases"/>
    <property type="match status" value="1"/>
</dbReference>
<dbReference type="InterPro" id="IPR045583">
    <property type="entry name" value="KPBA/B_C"/>
</dbReference>
<dbReference type="GO" id="GO:0005516">
    <property type="term" value="F:calmodulin binding"/>
    <property type="evidence" value="ECO:0007669"/>
    <property type="project" value="UniProtKB-KW"/>
</dbReference>
<reference evidence="11" key="2">
    <citation type="submission" date="2025-09" db="UniProtKB">
        <authorList>
            <consortium name="Ensembl"/>
        </authorList>
    </citation>
    <scope>IDENTIFICATION</scope>
</reference>
<evidence type="ECO:0000313" key="12">
    <source>
        <dbReference type="Proteomes" id="UP000694388"/>
    </source>
</evidence>
<dbReference type="GO" id="GO:0005977">
    <property type="term" value="P:glycogen metabolic process"/>
    <property type="evidence" value="ECO:0007669"/>
    <property type="project" value="UniProtKB-UniPathway"/>
</dbReference>
<sequence length="1053" mass="118398">MEGQLKKSRSETGKQFTQYTFITRHTESTHIQPNCQNAPIAVKTKETTMQSYYRRRAHTATLIHVSVVGFLYSRKNAPLVFIFPVGLRIIFTLDEVAFVQNLVFYIEAAYKVADYGMWERGDKTNQGIPELNASSIGMAKVRNHLLFSPLSLSLSLPPPSKCLAIFLQSILHSMLPRASTSKEIDAGLLSVVSYPAFAVEDPELVALTKAEIVGKLQGRYGCCRFLRDGYKTPREDPNRLYYEPAELKLFENIESEWPVFWTYFIIDGVFLGNHEQVQEYQEALEGILIRGKNGLRFLPELYTVPADKVDEEYSHPHTVDREMKGKLPHMWGQSLYILGCLLAEGFLAPGEIDPLNRRLSTISKPDVVVQVAVLAETKEIKTILQSHGFEVQTIDEARPIRVQPSHVLSHIYARLGLSLHSSSCRSSSLYSTYTTFTFVFIDQQQFYLALDNRMIVEVLKTDLAYLCSRWRMTGRPTVTFPITRTMLVDGGTDVDAALLATLRKLQDGYFAGARVQAGTLSEFLTTSCYTSLSFMDADPDGRLFDDDVENSLGMHAGWDEVEDLYKSCKHNTKGFIDPCQTHELPLFVTDLYAVYPQLQTLQPTAPRSSINLVEMPPPQQQPEKRASVDLSSVDCDALVKRLVLEPDLEEQADILYTLSLVRGGDWVLQEGSAFEGHSVRHLLAELYNRAGVEQQWGLIRHLSGLLRKKVQVLAEVCCRRFLFLPLHAQFFFFNRPLPLEELTTLIYEASGQDIAIAVLTQEIIMYLAMFVRSQPALFAEMLRLRIGLIIQVMATELARNLNCSAGEEASNSLMNLSPSDMKSLLHHILSGKEFGVERSVRPLDSTFTSPGISIHDVDHTGATKTERAGLSRLRSQMRQVLTFSWRMRILDGALNRVPVGFYQKVWKILEKCNGLSIDGFVLPSSTTREMTPGELKFAVTVEAVLNRVPHPEYRQLLVEATLVLALLADLDLQALGGIVHVDHILQLADRLFENDQRSLGADESLLKRDPSTGICCELYDSAPSGRYGTMTYLAKAVVTYVHDYLPSAGCFVQ</sequence>
<dbReference type="Pfam" id="PF00723">
    <property type="entry name" value="Glyco_hydro_15"/>
    <property type="match status" value="1"/>
</dbReference>
<organism evidence="11 12">
    <name type="scientific">Eptatretus burgeri</name>
    <name type="common">Inshore hagfish</name>
    <dbReference type="NCBI Taxonomy" id="7764"/>
    <lineage>
        <taxon>Eukaryota</taxon>
        <taxon>Metazoa</taxon>
        <taxon>Chordata</taxon>
        <taxon>Craniata</taxon>
        <taxon>Vertebrata</taxon>
        <taxon>Cyclostomata</taxon>
        <taxon>Myxini</taxon>
        <taxon>Myxiniformes</taxon>
        <taxon>Myxinidae</taxon>
        <taxon>Eptatretinae</taxon>
        <taxon>Eptatretus</taxon>
    </lineage>
</organism>
<keyword evidence="7 8" id="KW-0636">Prenylation</keyword>
<keyword evidence="6 8" id="KW-0119">Carbohydrate metabolism</keyword>
<reference evidence="11" key="1">
    <citation type="submission" date="2025-08" db="UniProtKB">
        <authorList>
            <consortium name="Ensembl"/>
        </authorList>
    </citation>
    <scope>IDENTIFICATION</scope>
</reference>
<keyword evidence="7 8" id="KW-0449">Lipoprotein</keyword>
<feature type="domain" description="GH15-like" evidence="9">
    <location>
        <begin position="86"/>
        <end position="787"/>
    </location>
</feature>
<keyword evidence="12" id="KW-1185">Reference proteome</keyword>
<dbReference type="InterPro" id="IPR008734">
    <property type="entry name" value="PHK_A/B_su"/>
</dbReference>
<dbReference type="OMA" id="GICERFY"/>
<feature type="domain" description="Phosphorylase b kinase regulatory subunit alpha/beta C-terminal" evidence="10">
    <location>
        <begin position="807"/>
        <end position="969"/>
    </location>
</feature>
<dbReference type="GeneTree" id="ENSGT00950000183118"/>
<dbReference type="GO" id="GO:0005886">
    <property type="term" value="C:plasma membrane"/>
    <property type="evidence" value="ECO:0007669"/>
    <property type="project" value="UniProtKB-SubCell"/>
</dbReference>
<dbReference type="PANTHER" id="PTHR10749">
    <property type="entry name" value="PHOSPHORYLASE B KINASE REGULATORY SUBUNIT"/>
    <property type="match status" value="1"/>
</dbReference>
<dbReference type="Proteomes" id="UP000694388">
    <property type="component" value="Unplaced"/>
</dbReference>
<comment type="function">
    <text evidence="8">Phosphorylase b kinase catalyzes the phosphorylation of serine in certain substrates, including troponin I.</text>
</comment>
<evidence type="ECO:0000256" key="3">
    <source>
        <dbReference type="ARBA" id="ARBA00007128"/>
    </source>
</evidence>
<accession>A0A8C4RC14</accession>
<keyword evidence="5 8" id="KW-0112">Calmodulin-binding</keyword>
<keyword evidence="4 8" id="KW-0321">Glycogen metabolism</keyword>
<evidence type="ECO:0000256" key="8">
    <source>
        <dbReference type="RuleBase" id="RU364123"/>
    </source>
</evidence>